<dbReference type="PANTHER" id="PTHR33569">
    <property type="entry name" value="UREASE"/>
    <property type="match status" value="1"/>
</dbReference>
<evidence type="ECO:0000313" key="4">
    <source>
        <dbReference type="Proteomes" id="UP000249577"/>
    </source>
</evidence>
<comment type="caution">
    <text evidence="3">The sequence shown here is derived from an EMBL/GenBank/DDBJ whole genome shotgun (WGS) entry which is preliminary data.</text>
</comment>
<evidence type="ECO:0000313" key="3">
    <source>
        <dbReference type="EMBL" id="PZQ16076.1"/>
    </source>
</evidence>
<comment type="catalytic activity">
    <reaction evidence="2">
        <text>urea + 2 H2O + H(+) = hydrogencarbonate + 2 NH4(+)</text>
        <dbReference type="Rhea" id="RHEA:20557"/>
        <dbReference type="ChEBI" id="CHEBI:15377"/>
        <dbReference type="ChEBI" id="CHEBI:15378"/>
        <dbReference type="ChEBI" id="CHEBI:16199"/>
        <dbReference type="ChEBI" id="CHEBI:17544"/>
        <dbReference type="ChEBI" id="CHEBI:28938"/>
        <dbReference type="EC" id="3.5.1.5"/>
    </reaction>
</comment>
<dbReference type="Pfam" id="PF00699">
    <property type="entry name" value="Urease_beta"/>
    <property type="match status" value="1"/>
</dbReference>
<dbReference type="InterPro" id="IPR036461">
    <property type="entry name" value="Urease_betasu_sf"/>
</dbReference>
<evidence type="ECO:0000256" key="1">
    <source>
        <dbReference type="ARBA" id="ARBA00022801"/>
    </source>
</evidence>
<dbReference type="AlphaFoldDB" id="A0A2W5KG64"/>
<dbReference type="PANTHER" id="PTHR33569:SF1">
    <property type="entry name" value="UREASE"/>
    <property type="match status" value="1"/>
</dbReference>
<dbReference type="GO" id="GO:0043419">
    <property type="term" value="P:urea catabolic process"/>
    <property type="evidence" value="ECO:0007669"/>
    <property type="project" value="InterPro"/>
</dbReference>
<dbReference type="Gene3D" id="2.10.150.10">
    <property type="entry name" value="Urease, beta subunit"/>
    <property type="match status" value="1"/>
</dbReference>
<dbReference type="Proteomes" id="UP000249577">
    <property type="component" value="Unassembled WGS sequence"/>
</dbReference>
<dbReference type="InterPro" id="IPR050069">
    <property type="entry name" value="Urease_subunit"/>
</dbReference>
<dbReference type="GO" id="GO:0009039">
    <property type="term" value="F:urease activity"/>
    <property type="evidence" value="ECO:0007669"/>
    <property type="project" value="UniProtKB-EC"/>
</dbReference>
<name>A0A2W5KG64_ANCNO</name>
<reference evidence="3 4" key="1">
    <citation type="submission" date="2017-08" db="EMBL/GenBank/DDBJ databases">
        <title>Infants hospitalized years apart are colonized by the same room-sourced microbial strains.</title>
        <authorList>
            <person name="Brooks B."/>
            <person name="Olm M.R."/>
            <person name="Firek B.A."/>
            <person name="Baker R."/>
            <person name="Thomas B.C."/>
            <person name="Morowitz M.J."/>
            <person name="Banfield J.F."/>
        </authorList>
    </citation>
    <scope>NUCLEOTIDE SEQUENCE [LARGE SCALE GENOMIC DNA]</scope>
    <source>
        <strain evidence="3">S2_005_003_R2_43</strain>
    </source>
</reference>
<dbReference type="GO" id="GO:0035550">
    <property type="term" value="C:urease complex"/>
    <property type="evidence" value="ECO:0007669"/>
    <property type="project" value="InterPro"/>
</dbReference>
<gene>
    <name evidence="3" type="ORF">DI565_09790</name>
</gene>
<dbReference type="InterPro" id="IPR002019">
    <property type="entry name" value="Urease_beta-like"/>
</dbReference>
<sequence length="173" mass="19287">MSAKWAPPPLPKSVVPSEAFEVGEPEKVGAIDFADGDIEINAGRRTLELVMVNTGDRPIQIGAHYHIAECNKAMAFDREAAFGMRLDIPSGTAVRFEPGQSRKVQLTTYVGREVAYGMNNMTNGTVRSEIIKDLTMQKLRAHRYCFEGERYKVRERPDELFAPKASDEAPKKS</sequence>
<protein>
    <submittedName>
        <fullName evidence="3">Urease subunit beta</fullName>
    </submittedName>
</protein>
<keyword evidence="1" id="KW-0378">Hydrolase</keyword>
<proteinExistence type="predicted"/>
<dbReference type="CDD" id="cd00407">
    <property type="entry name" value="Urease_beta"/>
    <property type="match status" value="1"/>
</dbReference>
<dbReference type="NCBIfam" id="TIGR00192">
    <property type="entry name" value="urease_beta"/>
    <property type="match status" value="1"/>
</dbReference>
<accession>A0A2W5KG64</accession>
<dbReference type="SUPFAM" id="SSF51278">
    <property type="entry name" value="Urease, beta-subunit"/>
    <property type="match status" value="1"/>
</dbReference>
<dbReference type="NCBIfam" id="NF009682">
    <property type="entry name" value="PRK13203.1"/>
    <property type="match status" value="1"/>
</dbReference>
<evidence type="ECO:0000256" key="2">
    <source>
        <dbReference type="ARBA" id="ARBA00047778"/>
    </source>
</evidence>
<organism evidence="3 4">
    <name type="scientific">Ancylobacter novellus</name>
    <name type="common">Thiobacillus novellus</name>
    <dbReference type="NCBI Taxonomy" id="921"/>
    <lineage>
        <taxon>Bacteria</taxon>
        <taxon>Pseudomonadati</taxon>
        <taxon>Pseudomonadota</taxon>
        <taxon>Alphaproteobacteria</taxon>
        <taxon>Hyphomicrobiales</taxon>
        <taxon>Xanthobacteraceae</taxon>
        <taxon>Ancylobacter</taxon>
    </lineage>
</organism>
<dbReference type="EMBL" id="QFPN01000004">
    <property type="protein sequence ID" value="PZQ16076.1"/>
    <property type="molecule type" value="Genomic_DNA"/>
</dbReference>